<sequence>MWAYGQKAALSHYGRWATLIQQRLTRAWVANQSERTRRHCSSEAKMRKDKTLVEILDRLKTVESKIDNLGLRENTTPPLFGTSQPVTTYPASTPLLVDPETQDPLPGASLPSTSPTPSHQAGGYRYDSSVSRMLEWPVMRQMFESLGQKPPSSLGEHDIPALPRGLRDSSIALPSEGLQPVGLPSNTSIQMPLQLTGSPSALNLSPPSVDWETMQRLTKGYFDVINFLHPIMDRQWFNSNTLTSILNNGFQEGAISSLVLLVLALGEVALTTSEVPISAYKQRPSGIKGGTIDRPPGLGYFNEARKRMGFALSEVSLENIQMFALAALYHQSCGQALFGLPLTGLEKLDDGIGLPDFSGPITDDDYIGNQTTHFQEHFASHIVLRRLSASFHSTLSKAFGMSSGIPLPGFGSFTGSSSSGSAALMKQFDAQLDQWRGMLPGQLRWQDSLNQSMGFSDPSHDAFGAVYTGQPLQSTYMFTPDLDAPPASYPYAADIQVALLRSRYYYNKYLIYRPCVFKALHYPESLTREDAEGAAECLKASLKWPIALSPPCTNKRLVPTTFFWSQNLFGILILLHLSQQHPMLLRIRSSLCGQRFDVEATESVNAYLDWLRDMRKIDSTANWCWNIIRLIYRLDD</sequence>
<reference evidence="2" key="1">
    <citation type="submission" date="2022-10" db="EMBL/GenBank/DDBJ databases">
        <title>Tapping the CABI collections for fungal endophytes: first genome assemblies for Collariella, Neodidymelliopsis, Ascochyta clinopodiicola, Didymella pomorum, Didymosphaeria variabile, Neocosmospora piperis and Neocucurbitaria cava.</title>
        <authorList>
            <person name="Hill R."/>
        </authorList>
    </citation>
    <scope>NUCLEOTIDE SEQUENCE</scope>
    <source>
        <strain evidence="2">IMI 366586</strain>
    </source>
</reference>
<gene>
    <name evidence="2" type="ORF">N0V84_012144</name>
</gene>
<evidence type="ECO:0000313" key="2">
    <source>
        <dbReference type="EMBL" id="KAJ4308351.1"/>
    </source>
</evidence>
<evidence type="ECO:0000256" key="1">
    <source>
        <dbReference type="SAM" id="MobiDB-lite"/>
    </source>
</evidence>
<keyword evidence="3" id="KW-1185">Reference proteome</keyword>
<protein>
    <recommendedName>
        <fullName evidence="4">Transcription factor</fullName>
    </recommendedName>
</protein>
<comment type="caution">
    <text evidence="2">The sequence shown here is derived from an EMBL/GenBank/DDBJ whole genome shotgun (WGS) entry which is preliminary data.</text>
</comment>
<proteinExistence type="predicted"/>
<feature type="compositionally biased region" description="Polar residues" evidence="1">
    <location>
        <begin position="110"/>
        <end position="119"/>
    </location>
</feature>
<dbReference type="OrthoDB" id="6133115at2759"/>
<name>A0A9W8T974_9HYPO</name>
<organism evidence="2 3">
    <name type="scientific">Fusarium piperis</name>
    <dbReference type="NCBI Taxonomy" id="1435070"/>
    <lineage>
        <taxon>Eukaryota</taxon>
        <taxon>Fungi</taxon>
        <taxon>Dikarya</taxon>
        <taxon>Ascomycota</taxon>
        <taxon>Pezizomycotina</taxon>
        <taxon>Sordariomycetes</taxon>
        <taxon>Hypocreomycetidae</taxon>
        <taxon>Hypocreales</taxon>
        <taxon>Nectriaceae</taxon>
        <taxon>Fusarium</taxon>
        <taxon>Fusarium solani species complex</taxon>
    </lineage>
</organism>
<dbReference type="PANTHER" id="PTHR47785">
    <property type="entry name" value="ZN(II)2CYS6 TRANSCRIPTION FACTOR (EUROFUNG)-RELATED-RELATED"/>
    <property type="match status" value="1"/>
</dbReference>
<dbReference type="EMBL" id="JAPEUR010000541">
    <property type="protein sequence ID" value="KAJ4308351.1"/>
    <property type="molecule type" value="Genomic_DNA"/>
</dbReference>
<accession>A0A9W8T974</accession>
<evidence type="ECO:0000313" key="3">
    <source>
        <dbReference type="Proteomes" id="UP001140502"/>
    </source>
</evidence>
<evidence type="ECO:0008006" key="4">
    <source>
        <dbReference type="Google" id="ProtNLM"/>
    </source>
</evidence>
<dbReference type="InterPro" id="IPR053181">
    <property type="entry name" value="EcdB-like_regulator"/>
</dbReference>
<feature type="region of interest" description="Disordered" evidence="1">
    <location>
        <begin position="97"/>
        <end position="125"/>
    </location>
</feature>
<dbReference type="CDD" id="cd12148">
    <property type="entry name" value="fungal_TF_MHR"/>
    <property type="match status" value="1"/>
</dbReference>
<dbReference type="Proteomes" id="UP001140502">
    <property type="component" value="Unassembled WGS sequence"/>
</dbReference>
<dbReference type="PANTHER" id="PTHR47785:SF6">
    <property type="entry name" value="ZN(II)2CYS6 TRANSCRIPTION FACTOR (EUROFUNG)"/>
    <property type="match status" value="1"/>
</dbReference>
<dbReference type="AlphaFoldDB" id="A0A9W8T974"/>